<dbReference type="InterPro" id="IPR052925">
    <property type="entry name" value="Phage_Integrase-like_Recomb"/>
</dbReference>
<comment type="caution">
    <text evidence="1">The sequence shown here is derived from an EMBL/GenBank/DDBJ whole genome shotgun (WGS) entry which is preliminary data.</text>
</comment>
<dbReference type="HOGENOM" id="CLU_1366955_0_0_1"/>
<dbReference type="AlphaFoldDB" id="W9C340"/>
<dbReference type="EMBL" id="AYSA01000688">
    <property type="protein sequence ID" value="ESZ90143.1"/>
    <property type="molecule type" value="Genomic_DNA"/>
</dbReference>
<evidence type="ECO:0000313" key="1">
    <source>
        <dbReference type="EMBL" id="ESZ90143.1"/>
    </source>
</evidence>
<name>W9C340_SCLBF</name>
<dbReference type="Gene3D" id="1.10.443.10">
    <property type="entry name" value="Intergrase catalytic core"/>
    <property type="match status" value="1"/>
</dbReference>
<accession>W9C340</accession>
<organism evidence="1 2">
    <name type="scientific">Sclerotinia borealis (strain F-4128)</name>
    <dbReference type="NCBI Taxonomy" id="1432307"/>
    <lineage>
        <taxon>Eukaryota</taxon>
        <taxon>Fungi</taxon>
        <taxon>Dikarya</taxon>
        <taxon>Ascomycota</taxon>
        <taxon>Pezizomycotina</taxon>
        <taxon>Leotiomycetes</taxon>
        <taxon>Helotiales</taxon>
        <taxon>Sclerotiniaceae</taxon>
        <taxon>Sclerotinia</taxon>
    </lineage>
</organism>
<dbReference type="InterPro" id="IPR013762">
    <property type="entry name" value="Integrase-like_cat_sf"/>
</dbReference>
<dbReference type="OrthoDB" id="5149081at2759"/>
<dbReference type="GO" id="GO:0006310">
    <property type="term" value="P:DNA recombination"/>
    <property type="evidence" value="ECO:0007669"/>
    <property type="project" value="InterPro"/>
</dbReference>
<keyword evidence="2" id="KW-1185">Reference proteome</keyword>
<reference evidence="1 2" key="1">
    <citation type="journal article" date="2014" name="Genome Announc.">
        <title>Draft genome sequence of Sclerotinia borealis, a psychrophilic plant pathogenic fungus.</title>
        <authorList>
            <person name="Mardanov A.V."/>
            <person name="Beletsky A.V."/>
            <person name="Kadnikov V.V."/>
            <person name="Ignatov A.N."/>
            <person name="Ravin N.V."/>
        </authorList>
    </citation>
    <scope>NUCLEOTIDE SEQUENCE [LARGE SCALE GENOMIC DNA]</scope>
    <source>
        <strain evidence="2">F-4157</strain>
    </source>
</reference>
<dbReference type="STRING" id="1432307.W9C340"/>
<dbReference type="PANTHER" id="PTHR34605">
    <property type="entry name" value="PHAGE_INTEGRASE DOMAIN-CONTAINING PROTEIN"/>
    <property type="match status" value="1"/>
</dbReference>
<dbReference type="PANTHER" id="PTHR34605:SF4">
    <property type="entry name" value="DNA ADENINE METHYLTRANSFERASE"/>
    <property type="match status" value="1"/>
</dbReference>
<gene>
    <name evidence="1" type="ORF">SBOR_9470</name>
</gene>
<dbReference type="GO" id="GO:0015074">
    <property type="term" value="P:DNA integration"/>
    <property type="evidence" value="ECO:0007669"/>
    <property type="project" value="InterPro"/>
</dbReference>
<sequence length="200" mass="22741">MGVRALSSYKKRSQAILFIYNLLLSVVDPTRFTLSNSIDNINLTTVLKVAFAGFLRRKEFTYESTELQNLDSFKEFGLTRRDVTFAVNDSYAILRLCSSKANPERREVDIYLSATNDILYPVVALRNLLTLDPQSNSSPLFRFESKIFSRSNFMTAFRHRLQIIGVPSFDSFTGYSIRRGATQQASDLDLSENDIKALGH</sequence>
<dbReference type="Proteomes" id="UP000019487">
    <property type="component" value="Unassembled WGS sequence"/>
</dbReference>
<dbReference type="GO" id="GO:0003677">
    <property type="term" value="F:DNA binding"/>
    <property type="evidence" value="ECO:0007669"/>
    <property type="project" value="InterPro"/>
</dbReference>
<protein>
    <submittedName>
        <fullName evidence="1">Uncharacterized protein</fullName>
    </submittedName>
</protein>
<evidence type="ECO:0000313" key="2">
    <source>
        <dbReference type="Proteomes" id="UP000019487"/>
    </source>
</evidence>
<proteinExistence type="predicted"/>